<dbReference type="GO" id="GO:0008270">
    <property type="term" value="F:zinc ion binding"/>
    <property type="evidence" value="ECO:0007669"/>
    <property type="project" value="UniProtKB-KW"/>
</dbReference>
<dbReference type="Pfam" id="PF00098">
    <property type="entry name" value="zf-CCHC"/>
    <property type="match status" value="2"/>
</dbReference>
<evidence type="ECO:0000313" key="4">
    <source>
        <dbReference type="EMBL" id="KAK3083655.1"/>
    </source>
</evidence>
<dbReference type="SUPFAM" id="SSF52266">
    <property type="entry name" value="SGNH hydrolase"/>
    <property type="match status" value="1"/>
</dbReference>
<dbReference type="PROSITE" id="PS50158">
    <property type="entry name" value="ZF_CCHC"/>
    <property type="match status" value="1"/>
</dbReference>
<dbReference type="SUPFAM" id="SSF57756">
    <property type="entry name" value="Retrovirus zinc finger-like domains"/>
    <property type="match status" value="1"/>
</dbReference>
<dbReference type="PANTHER" id="PTHR22639:SF3">
    <property type="entry name" value="ZINC FINGER CCHC DOMAIN-CONTAINING PROTEIN 3"/>
    <property type="match status" value="1"/>
</dbReference>
<evidence type="ECO:0000256" key="1">
    <source>
        <dbReference type="PROSITE-ProRule" id="PRU00047"/>
    </source>
</evidence>
<dbReference type="Gene3D" id="3.40.50.1110">
    <property type="entry name" value="SGNH hydrolase"/>
    <property type="match status" value="1"/>
</dbReference>
<dbReference type="GO" id="GO:0003690">
    <property type="term" value="F:double-stranded DNA binding"/>
    <property type="evidence" value="ECO:0007669"/>
    <property type="project" value="InterPro"/>
</dbReference>
<dbReference type="SMART" id="SM00343">
    <property type="entry name" value="ZnF_C2HC"/>
    <property type="match status" value="3"/>
</dbReference>
<dbReference type="InterPro" id="IPR013830">
    <property type="entry name" value="SGNH_hydro"/>
</dbReference>
<dbReference type="InterPro" id="IPR036514">
    <property type="entry name" value="SGNH_hydro_sf"/>
</dbReference>
<dbReference type="Proteomes" id="UP001186944">
    <property type="component" value="Unassembled WGS sequence"/>
</dbReference>
<dbReference type="EMBL" id="VSWD01000013">
    <property type="protein sequence ID" value="KAK3083655.1"/>
    <property type="molecule type" value="Genomic_DNA"/>
</dbReference>
<name>A0AA88XM31_PINIB</name>
<keyword evidence="1" id="KW-0862">Zinc</keyword>
<keyword evidence="1" id="KW-0479">Metal-binding</keyword>
<accession>A0AA88XM31</accession>
<dbReference type="AlphaFoldDB" id="A0AA88XM31"/>
<organism evidence="4 5">
    <name type="scientific">Pinctada imbricata</name>
    <name type="common">Atlantic pearl-oyster</name>
    <name type="synonym">Pinctada martensii</name>
    <dbReference type="NCBI Taxonomy" id="66713"/>
    <lineage>
        <taxon>Eukaryota</taxon>
        <taxon>Metazoa</taxon>
        <taxon>Spiralia</taxon>
        <taxon>Lophotrochozoa</taxon>
        <taxon>Mollusca</taxon>
        <taxon>Bivalvia</taxon>
        <taxon>Autobranchia</taxon>
        <taxon>Pteriomorphia</taxon>
        <taxon>Pterioida</taxon>
        <taxon>Pterioidea</taxon>
        <taxon>Pteriidae</taxon>
        <taxon>Pinctada</taxon>
    </lineage>
</organism>
<comment type="caution">
    <text evidence="4">The sequence shown here is derived from an EMBL/GenBank/DDBJ whole genome shotgun (WGS) entry which is preliminary data.</text>
</comment>
<proteinExistence type="predicted"/>
<keyword evidence="1" id="KW-0863">Zinc-finger</keyword>
<dbReference type="InterPro" id="IPR001878">
    <property type="entry name" value="Znf_CCHC"/>
</dbReference>
<evidence type="ECO:0000256" key="2">
    <source>
        <dbReference type="SAM" id="MobiDB-lite"/>
    </source>
</evidence>
<feature type="domain" description="CCHC-type" evidence="3">
    <location>
        <begin position="203"/>
        <end position="217"/>
    </location>
</feature>
<dbReference type="InterPro" id="IPR036875">
    <property type="entry name" value="Znf_CCHC_sf"/>
</dbReference>
<dbReference type="GO" id="GO:0002218">
    <property type="term" value="P:activation of innate immune response"/>
    <property type="evidence" value="ECO:0007669"/>
    <property type="project" value="InterPro"/>
</dbReference>
<dbReference type="Gene3D" id="4.10.60.10">
    <property type="entry name" value="Zinc finger, CCHC-type"/>
    <property type="match status" value="1"/>
</dbReference>
<evidence type="ECO:0000259" key="3">
    <source>
        <dbReference type="PROSITE" id="PS50158"/>
    </source>
</evidence>
<keyword evidence="5" id="KW-1185">Reference proteome</keyword>
<evidence type="ECO:0000313" key="5">
    <source>
        <dbReference type="Proteomes" id="UP001186944"/>
    </source>
</evidence>
<dbReference type="InterPro" id="IPR042509">
    <property type="entry name" value="ZCCHC3"/>
</dbReference>
<feature type="region of interest" description="Disordered" evidence="2">
    <location>
        <begin position="447"/>
        <end position="488"/>
    </location>
</feature>
<reference evidence="4" key="1">
    <citation type="submission" date="2019-08" db="EMBL/GenBank/DDBJ databases">
        <title>The improved chromosome-level genome for the pearl oyster Pinctada fucata martensii using PacBio sequencing and Hi-C.</title>
        <authorList>
            <person name="Zheng Z."/>
        </authorList>
    </citation>
    <scope>NUCLEOTIDE SEQUENCE</scope>
    <source>
        <strain evidence="4">ZZ-2019</strain>
        <tissue evidence="4">Adductor muscle</tissue>
    </source>
</reference>
<dbReference type="PANTHER" id="PTHR22639">
    <property type="entry name" value="GAG-RELATED PROTEIN"/>
    <property type="match status" value="1"/>
</dbReference>
<gene>
    <name evidence="4" type="ORF">FSP39_000839</name>
</gene>
<sequence length="488" mass="54467">MGETVRDMSVHFYHKSIKGITHDDVVESLKRLRLDDSVNAIQITEENCVITCKDSESKNSLMIKGLELKNRNIQVLDVEKTVTNVTIKDAPYELQDEVVATFMSKFGHVVPGSVRRGTIKDSSIENGTRYLNIIGCVPTLPLRAKLGRFDIRIFANNKRTPCFGCGEKDHPSYKCPMIGMKACHICKETDHLAKSCPEKSQPKCFYCNEVGHIQRNCTIKEIDMYGEYAADVREGRDADRDERIPPPEVDTKDKVSIINTVVLGASNVRRTNLDKNTVIDASISGATLHNVKQTIDKAIEEIEKRETNIQKVILSLGTNDVSQNKLDSEQVILNLTSAVNEVKSEFPSVQIGVCGIIPRKGRSERVKNFNTVAESVNRFAIKLCSRDMSCTYIDTPEPFTRNGKLATDLYDSGDQSGLHVNNEGADRLKDKFYEFIRVESACDANTMSPMTRKRPMSGSTPGSAEKQLHKLHKPGTPDSPAFSESFIQ</sequence>
<dbReference type="GO" id="GO:0003723">
    <property type="term" value="F:RNA binding"/>
    <property type="evidence" value="ECO:0007669"/>
    <property type="project" value="InterPro"/>
</dbReference>
<protein>
    <recommendedName>
        <fullName evidence="3">CCHC-type domain-containing protein</fullName>
    </recommendedName>
</protein>
<dbReference type="Pfam" id="PF13472">
    <property type="entry name" value="Lipase_GDSL_2"/>
    <property type="match status" value="1"/>
</dbReference>